<feature type="transmembrane region" description="Helical" evidence="8">
    <location>
        <begin position="479"/>
        <end position="501"/>
    </location>
</feature>
<evidence type="ECO:0000256" key="1">
    <source>
        <dbReference type="ARBA" id="ARBA00004141"/>
    </source>
</evidence>
<evidence type="ECO:0008006" key="14">
    <source>
        <dbReference type="Google" id="ProtNLM"/>
    </source>
</evidence>
<feature type="region of interest" description="Disordered" evidence="7">
    <location>
        <begin position="843"/>
        <end position="865"/>
    </location>
</feature>
<keyword evidence="5 8" id="KW-1133">Transmembrane helix</keyword>
<comment type="similarity">
    <text evidence="2">Belongs to the CSC1 (TC 1.A.17) family.</text>
</comment>
<evidence type="ECO:0000256" key="6">
    <source>
        <dbReference type="ARBA" id="ARBA00023136"/>
    </source>
</evidence>
<dbReference type="EMBL" id="CP042187">
    <property type="protein sequence ID" value="QDS69451.1"/>
    <property type="molecule type" value="Genomic_DNA"/>
</dbReference>
<feature type="domain" description="CSC1/OSCA1-like N-terminal transmembrane" evidence="10">
    <location>
        <begin position="31"/>
        <end position="183"/>
    </location>
</feature>
<feature type="transmembrane region" description="Helical" evidence="8">
    <location>
        <begin position="385"/>
        <end position="410"/>
    </location>
</feature>
<feature type="transmembrane region" description="Helical" evidence="8">
    <location>
        <begin position="592"/>
        <end position="619"/>
    </location>
</feature>
<keyword evidence="6 8" id="KW-0472">Membrane</keyword>
<dbReference type="PANTHER" id="PTHR13018">
    <property type="entry name" value="PROBABLE MEMBRANE PROTEIN DUF221-RELATED"/>
    <property type="match status" value="1"/>
</dbReference>
<feature type="domain" description="CSC1/OSCA1-like 7TM region" evidence="9">
    <location>
        <begin position="383"/>
        <end position="663"/>
    </location>
</feature>
<feature type="transmembrane region" description="Helical" evidence="8">
    <location>
        <begin position="116"/>
        <end position="140"/>
    </location>
</feature>
<evidence type="ECO:0000256" key="7">
    <source>
        <dbReference type="SAM" id="MobiDB-lite"/>
    </source>
</evidence>
<dbReference type="InterPro" id="IPR003864">
    <property type="entry name" value="CSC1/OSCA1-like_7TM"/>
</dbReference>
<accession>A0A517L1E0</accession>
<dbReference type="InterPro" id="IPR032880">
    <property type="entry name" value="CSC1/OSCA1-like_N"/>
</dbReference>
<dbReference type="GO" id="GO:0005227">
    <property type="term" value="F:calcium-activated cation channel activity"/>
    <property type="evidence" value="ECO:0007669"/>
    <property type="project" value="InterPro"/>
</dbReference>
<feature type="transmembrane region" description="Helical" evidence="8">
    <location>
        <begin position="162"/>
        <end position="181"/>
    </location>
</feature>
<keyword evidence="3" id="KW-0813">Transport</keyword>
<evidence type="ECO:0000256" key="8">
    <source>
        <dbReference type="SAM" id="Phobius"/>
    </source>
</evidence>
<reference evidence="12 13" key="1">
    <citation type="submission" date="2019-07" db="EMBL/GenBank/DDBJ databases">
        <title>Finished genome of Venturia effusa.</title>
        <authorList>
            <person name="Young C.A."/>
            <person name="Cox M.P."/>
            <person name="Ganley A.R.D."/>
            <person name="David W.J."/>
        </authorList>
    </citation>
    <scope>NUCLEOTIDE SEQUENCE [LARGE SCALE GENOMIC DNA]</scope>
    <source>
        <strain evidence="13">albino</strain>
    </source>
</reference>
<feature type="domain" description="CSC1/OSCA1-like cytosolic" evidence="11">
    <location>
        <begin position="206"/>
        <end position="372"/>
    </location>
</feature>
<keyword evidence="4 8" id="KW-0812">Transmembrane</keyword>
<dbReference type="AlphaFoldDB" id="A0A517L1E0"/>
<dbReference type="PANTHER" id="PTHR13018:SF149">
    <property type="entry name" value="DOMAIN PROTEIN, PUTATIVE (AFU_ORTHOLOGUE AFUA_3G11660)-RELATED"/>
    <property type="match status" value="1"/>
</dbReference>
<dbReference type="InterPro" id="IPR045122">
    <property type="entry name" value="Csc1-like"/>
</dbReference>
<evidence type="ECO:0000256" key="4">
    <source>
        <dbReference type="ARBA" id="ARBA00022692"/>
    </source>
</evidence>
<dbReference type="InterPro" id="IPR027815">
    <property type="entry name" value="CSC1/OSCA1-like_cyt"/>
</dbReference>
<evidence type="ECO:0000256" key="3">
    <source>
        <dbReference type="ARBA" id="ARBA00022448"/>
    </source>
</evidence>
<evidence type="ECO:0000256" key="5">
    <source>
        <dbReference type="ARBA" id="ARBA00022989"/>
    </source>
</evidence>
<evidence type="ECO:0000259" key="9">
    <source>
        <dbReference type="Pfam" id="PF02714"/>
    </source>
</evidence>
<dbReference type="OrthoDB" id="2150324at2759"/>
<dbReference type="GO" id="GO:0005886">
    <property type="term" value="C:plasma membrane"/>
    <property type="evidence" value="ECO:0007669"/>
    <property type="project" value="TreeGrafter"/>
</dbReference>
<gene>
    <name evidence="12" type="ORF">FKW77_005613</name>
</gene>
<feature type="transmembrane region" description="Helical" evidence="8">
    <location>
        <begin position="31"/>
        <end position="52"/>
    </location>
</feature>
<sequence length="959" mass="109220">MPLAHRQTDIGDQFLNLISDPFQSQIQVNSIYASLIWAFAVSGGLVLLFVFLRPRHNTIYARRAKHADSKHAPPALEKGLFAWTGSVKKIEEQELVEKIGLDAVVFLRFLRMLRDIFLVLAVIGCAVLIPINVTGGHALYSQWNNIATLMKFTPQYIFGRKFWAYVILAYVFQALVFFFIWRNYRAVLGLRRTYFNSQDYRSSLHSRTLLVTHLPKQYRSDDGLFEITEEVKPTASVPKTAVARNVRDLPKLIEKHDETVRKLEVYLAKYLADPNKLPSQRPMCKPFKDDWQDHGKDKVDAIEYLNYRRRKLELTIEEVRKSIDQRDPMSYGFVSYAHIEDAHSVAYTARKKSSHKTAITLAPKPNDLLWKNLRMNRSTRRTRRFWNGLWMVLLTIAYIPLNIFSAVFLSDFSHLGLVWHGFSANLNAHPVAWGIAQGIVAPSFQFLIFLVLPTIFRRLYNQAGDVSKTSRERHVMTRLYAFFTVNNLIVFSLFGSAFRFLAAIIEAKNQSVWDAIRNAHIFANLMAGLCNVSTFWLTYSLQQNLSAALDIAQLLPLITAWYQRTFTHPTPRQLLELGAPQAFDYASYYNGYLYVATVGLCFGVLQPIILPVTAFYLVVELWFKRYLLQYVLITKTESGGLFWRTLVNRLLFSVILGNAVIALIVGAQGIGSSNLIEETAANAGMLYAMVPLPFLIWAFKWACSRTYDDKMRYYSTKSLADLDGGHSEVGTAVSAPKEKRIRDRVAVRFGHPALYKPLIHPMVHAKSQHLLHEILMDDGRHGSITQKHINNPSSVFGYSDMYIGEPDEQHEGKLPQDAVPGFEVVQESDLDFENFKKREDFRDQFGGDGELYGRPGDTIRPDTPSTFTTFNTYNAREDSHELTRESSQTEAVEMRDWHSHAANNGDEAETAEHSPLVGGSMAFERPGRPSVDVDIPEPGLDAGAMYRAVHSESWRDVPL</sequence>
<feature type="transmembrane region" description="Helical" evidence="8">
    <location>
        <begin position="683"/>
        <end position="703"/>
    </location>
</feature>
<evidence type="ECO:0000259" key="10">
    <source>
        <dbReference type="Pfam" id="PF13967"/>
    </source>
</evidence>
<dbReference type="Pfam" id="PF02714">
    <property type="entry name" value="RSN1_7TM"/>
    <property type="match status" value="1"/>
</dbReference>
<feature type="transmembrane region" description="Helical" evidence="8">
    <location>
        <begin position="430"/>
        <end position="452"/>
    </location>
</feature>
<evidence type="ECO:0000313" key="13">
    <source>
        <dbReference type="Proteomes" id="UP000316270"/>
    </source>
</evidence>
<comment type="subcellular location">
    <subcellularLocation>
        <location evidence="1">Membrane</location>
        <topology evidence="1">Multi-pass membrane protein</topology>
    </subcellularLocation>
</comment>
<name>A0A517L1E0_9PEZI</name>
<dbReference type="Pfam" id="PF13967">
    <property type="entry name" value="RSN1_TM"/>
    <property type="match status" value="1"/>
</dbReference>
<evidence type="ECO:0000313" key="12">
    <source>
        <dbReference type="EMBL" id="QDS69451.1"/>
    </source>
</evidence>
<keyword evidence="13" id="KW-1185">Reference proteome</keyword>
<evidence type="ECO:0000259" key="11">
    <source>
        <dbReference type="Pfam" id="PF14703"/>
    </source>
</evidence>
<protein>
    <recommendedName>
        <fullName evidence="14">CSC1/OSCA1-like 7TM region domain-containing protein</fullName>
    </recommendedName>
</protein>
<feature type="transmembrane region" description="Helical" evidence="8">
    <location>
        <begin position="650"/>
        <end position="671"/>
    </location>
</feature>
<proteinExistence type="inferred from homology"/>
<dbReference type="Proteomes" id="UP000316270">
    <property type="component" value="Chromosome 3"/>
</dbReference>
<dbReference type="Pfam" id="PF14703">
    <property type="entry name" value="PHM7_cyt"/>
    <property type="match status" value="1"/>
</dbReference>
<organism evidence="12 13">
    <name type="scientific">Venturia effusa</name>
    <dbReference type="NCBI Taxonomy" id="50376"/>
    <lineage>
        <taxon>Eukaryota</taxon>
        <taxon>Fungi</taxon>
        <taxon>Dikarya</taxon>
        <taxon>Ascomycota</taxon>
        <taxon>Pezizomycotina</taxon>
        <taxon>Dothideomycetes</taxon>
        <taxon>Pleosporomycetidae</taxon>
        <taxon>Venturiales</taxon>
        <taxon>Venturiaceae</taxon>
        <taxon>Venturia</taxon>
    </lineage>
</organism>
<evidence type="ECO:0000256" key="2">
    <source>
        <dbReference type="ARBA" id="ARBA00007779"/>
    </source>
</evidence>